<comment type="caution">
    <text evidence="5">The sequence shown here is derived from an EMBL/GenBank/DDBJ whole genome shotgun (WGS) entry which is preliminary data.</text>
</comment>
<dbReference type="InterPro" id="IPR000988">
    <property type="entry name" value="Ribosomal_eL24-rel_N"/>
</dbReference>
<dbReference type="PANTHER" id="PTHR10792:SF1">
    <property type="entry name" value="RIBOSOMAL PROTEIN L24"/>
    <property type="match status" value="1"/>
</dbReference>
<dbReference type="Gene3D" id="6.10.250.1270">
    <property type="match status" value="1"/>
</dbReference>
<proteinExistence type="inferred from homology"/>
<dbReference type="Proteomes" id="UP000095767">
    <property type="component" value="Unassembled WGS sequence"/>
</dbReference>
<dbReference type="Gene3D" id="2.30.170.20">
    <property type="entry name" value="Ribosomal protein L24e"/>
    <property type="match status" value="1"/>
</dbReference>
<dbReference type="PANTHER" id="PTHR10792">
    <property type="entry name" value="60S RIBOSOMAL PROTEIN L24"/>
    <property type="match status" value="1"/>
</dbReference>
<dbReference type="OrthoDB" id="1727108at2759"/>
<keyword evidence="3" id="KW-0687">Ribonucleoprotein</keyword>
<evidence type="ECO:0000256" key="1">
    <source>
        <dbReference type="ARBA" id="ARBA00005647"/>
    </source>
</evidence>
<dbReference type="GO" id="GO:0003729">
    <property type="term" value="F:mRNA binding"/>
    <property type="evidence" value="ECO:0007669"/>
    <property type="project" value="TreeGrafter"/>
</dbReference>
<feature type="non-terminal residue" evidence="5">
    <location>
        <position position="1"/>
    </location>
</feature>
<gene>
    <name evidence="5" type="ORF">BAE44_0006332</name>
</gene>
<dbReference type="Pfam" id="PF01246">
    <property type="entry name" value="Ribosomal_L24e"/>
    <property type="match status" value="1"/>
</dbReference>
<dbReference type="STRING" id="888268.A0A1E5W5F5"/>
<evidence type="ECO:0000259" key="4">
    <source>
        <dbReference type="Pfam" id="PF01246"/>
    </source>
</evidence>
<evidence type="ECO:0000313" key="5">
    <source>
        <dbReference type="EMBL" id="OEL32649.1"/>
    </source>
</evidence>
<dbReference type="GO" id="GO:0002181">
    <property type="term" value="P:cytoplasmic translation"/>
    <property type="evidence" value="ECO:0007669"/>
    <property type="project" value="TreeGrafter"/>
</dbReference>
<name>A0A1E5W5F5_9POAL</name>
<accession>A0A1E5W5F5</accession>
<dbReference type="InterPro" id="IPR056366">
    <property type="entry name" value="Ribosomal_eL24"/>
</dbReference>
<keyword evidence="6" id="KW-1185">Reference proteome</keyword>
<dbReference type="AlphaFoldDB" id="A0A1E5W5F5"/>
<organism evidence="5 6">
    <name type="scientific">Dichanthelium oligosanthes</name>
    <dbReference type="NCBI Taxonomy" id="888268"/>
    <lineage>
        <taxon>Eukaryota</taxon>
        <taxon>Viridiplantae</taxon>
        <taxon>Streptophyta</taxon>
        <taxon>Embryophyta</taxon>
        <taxon>Tracheophyta</taxon>
        <taxon>Spermatophyta</taxon>
        <taxon>Magnoliopsida</taxon>
        <taxon>Liliopsida</taxon>
        <taxon>Poales</taxon>
        <taxon>Poaceae</taxon>
        <taxon>PACMAD clade</taxon>
        <taxon>Panicoideae</taxon>
        <taxon>Panicodae</taxon>
        <taxon>Paniceae</taxon>
        <taxon>Dichantheliinae</taxon>
        <taxon>Dichanthelium</taxon>
    </lineage>
</organism>
<dbReference type="EMBL" id="LWDX02020676">
    <property type="protein sequence ID" value="OEL32649.1"/>
    <property type="molecule type" value="Genomic_DNA"/>
</dbReference>
<keyword evidence="2" id="KW-0689">Ribosomal protein</keyword>
<evidence type="ECO:0000256" key="3">
    <source>
        <dbReference type="ARBA" id="ARBA00023274"/>
    </source>
</evidence>
<evidence type="ECO:0000313" key="6">
    <source>
        <dbReference type="Proteomes" id="UP000095767"/>
    </source>
</evidence>
<dbReference type="SUPFAM" id="SSF57716">
    <property type="entry name" value="Glucocorticoid receptor-like (DNA-binding domain)"/>
    <property type="match status" value="1"/>
</dbReference>
<feature type="domain" description="Large ribosomal subunit protein eL24-related N-terminal" evidence="4">
    <location>
        <begin position="7"/>
        <end position="38"/>
    </location>
</feature>
<sequence>LEILYRRTELCHFSGAKIYPGKGIRFICADSQVISLHQAHMDSHVTGSSTRRMGVAQLRMFCCNDLFALDYRRTLVKGLQLWSIVGATLEVIQKKRTEKPEVRDAAREAALRYATFLCD</sequence>
<dbReference type="InterPro" id="IPR038630">
    <property type="entry name" value="L24e/L24_sf"/>
</dbReference>
<comment type="similarity">
    <text evidence="1">Belongs to the eukaryotic ribosomal protein eL24 family.</text>
</comment>
<reference evidence="5 6" key="1">
    <citation type="submission" date="2016-09" db="EMBL/GenBank/DDBJ databases">
        <title>The draft genome of Dichanthelium oligosanthes: A C3 panicoid grass species.</title>
        <authorList>
            <person name="Studer A.J."/>
            <person name="Schnable J.C."/>
            <person name="Brutnell T.P."/>
        </authorList>
    </citation>
    <scope>NUCLEOTIDE SEQUENCE [LARGE SCALE GENOMIC DNA]</scope>
    <source>
        <strain evidence="6">cv. Kellogg 1175</strain>
        <tissue evidence="5">Leaf</tissue>
    </source>
</reference>
<evidence type="ECO:0000256" key="2">
    <source>
        <dbReference type="ARBA" id="ARBA00022980"/>
    </source>
</evidence>
<dbReference type="GO" id="GO:0003735">
    <property type="term" value="F:structural constituent of ribosome"/>
    <property type="evidence" value="ECO:0007669"/>
    <property type="project" value="InterPro"/>
</dbReference>
<protein>
    <recommendedName>
        <fullName evidence="4">Large ribosomal subunit protein eL24-related N-terminal domain-containing protein</fullName>
    </recommendedName>
</protein>
<dbReference type="GO" id="GO:0022625">
    <property type="term" value="C:cytosolic large ribosomal subunit"/>
    <property type="evidence" value="ECO:0007669"/>
    <property type="project" value="TreeGrafter"/>
</dbReference>